<dbReference type="RefSeq" id="XP_003147505.1">
    <property type="nucleotide sequence ID" value="XM_003147457.1"/>
</dbReference>
<dbReference type="GeneID" id="9949401"/>
<protein>
    <submittedName>
        <fullName evidence="2">Uncharacterized protein</fullName>
    </submittedName>
</protein>
<feature type="non-terminal residue" evidence="2">
    <location>
        <position position="1"/>
    </location>
</feature>
<keyword evidence="1" id="KW-0812">Transmembrane</keyword>
<keyword evidence="1" id="KW-0472">Membrane</keyword>
<keyword evidence="1" id="KW-1133">Transmembrane helix</keyword>
<reference evidence="2" key="1">
    <citation type="submission" date="2012-04" db="EMBL/GenBank/DDBJ databases">
        <title>The Genome Sequence of Loa loa.</title>
        <authorList>
            <consortium name="The Broad Institute Genome Sequencing Platform"/>
            <consortium name="Broad Institute Genome Sequencing Center for Infectious Disease"/>
            <person name="Nutman T.B."/>
            <person name="Fink D.L."/>
            <person name="Russ C."/>
            <person name="Young S."/>
            <person name="Zeng Q."/>
            <person name="Gargeya S."/>
            <person name="Alvarado L."/>
            <person name="Berlin A."/>
            <person name="Chapman S.B."/>
            <person name="Chen Z."/>
            <person name="Freedman E."/>
            <person name="Gellesch M."/>
            <person name="Goldberg J."/>
            <person name="Griggs A."/>
            <person name="Gujja S."/>
            <person name="Heilman E.R."/>
            <person name="Heiman D."/>
            <person name="Howarth C."/>
            <person name="Mehta T."/>
            <person name="Neiman D."/>
            <person name="Pearson M."/>
            <person name="Roberts A."/>
            <person name="Saif S."/>
            <person name="Shea T."/>
            <person name="Shenoy N."/>
            <person name="Sisk P."/>
            <person name="Stolte C."/>
            <person name="Sykes S."/>
            <person name="White J."/>
            <person name="Yandava C."/>
            <person name="Haas B."/>
            <person name="Henn M.R."/>
            <person name="Nusbaum C."/>
            <person name="Birren B."/>
        </authorList>
    </citation>
    <scope>NUCLEOTIDE SEQUENCE [LARGE SCALE GENOMIC DNA]</scope>
</reference>
<gene>
    <name evidence="2" type="ORF">LOAG_11941</name>
</gene>
<dbReference type="CTD" id="9949401"/>
<dbReference type="KEGG" id="loa:LOAG_11941"/>
<evidence type="ECO:0000256" key="1">
    <source>
        <dbReference type="SAM" id="Phobius"/>
    </source>
</evidence>
<dbReference type="AlphaFoldDB" id="A0A1S0TML9"/>
<sequence>VFCPWIAAALAVSSFICTTKGIAVIWFHYLFQCFGMLLAITDNTANNIVKKKVLFSGKFPAYLDTRKGWSRMIQAIGLIMRMNDERCRIGSYWYYSVHFSKSTSFLDLETSRRYCAHYGIDGKGQGFLDQCWAEKGERGAKFGLCFSLLIS</sequence>
<evidence type="ECO:0000313" key="2">
    <source>
        <dbReference type="EMBL" id="EFO16564.1"/>
    </source>
</evidence>
<accession>A0A1S0TML9</accession>
<proteinExistence type="predicted"/>
<name>A0A1S0TML9_LOALO</name>
<dbReference type="EMBL" id="JH712078">
    <property type="protein sequence ID" value="EFO16564.1"/>
    <property type="molecule type" value="Genomic_DNA"/>
</dbReference>
<dbReference type="InParanoid" id="A0A1S0TML9"/>
<organism evidence="2">
    <name type="scientific">Loa loa</name>
    <name type="common">Eye worm</name>
    <name type="synonym">Filaria loa</name>
    <dbReference type="NCBI Taxonomy" id="7209"/>
    <lineage>
        <taxon>Eukaryota</taxon>
        <taxon>Metazoa</taxon>
        <taxon>Ecdysozoa</taxon>
        <taxon>Nematoda</taxon>
        <taxon>Chromadorea</taxon>
        <taxon>Rhabditida</taxon>
        <taxon>Spirurina</taxon>
        <taxon>Spiruromorpha</taxon>
        <taxon>Filarioidea</taxon>
        <taxon>Onchocercidae</taxon>
        <taxon>Loa</taxon>
    </lineage>
</organism>
<feature type="transmembrane region" description="Helical" evidence="1">
    <location>
        <begin position="6"/>
        <end position="31"/>
    </location>
</feature>